<dbReference type="CDD" id="cd11308">
    <property type="entry name" value="Peptidase_M14NE-CP-C_like"/>
    <property type="match status" value="1"/>
</dbReference>
<dbReference type="SUPFAM" id="SSF49464">
    <property type="entry name" value="Carboxypeptidase regulatory domain-like"/>
    <property type="match status" value="1"/>
</dbReference>
<reference evidence="1 2" key="1">
    <citation type="journal article" date="2019" name="Genome Biol. Evol.">
        <title>Whole-Genome Sequencing of the Giant Devil Catfish, Bagarius yarrelli.</title>
        <authorList>
            <person name="Jiang W."/>
            <person name="Lv Y."/>
            <person name="Cheng L."/>
            <person name="Yang K."/>
            <person name="Chao B."/>
            <person name="Wang X."/>
            <person name="Li Y."/>
            <person name="Pan X."/>
            <person name="You X."/>
            <person name="Zhang Y."/>
            <person name="Yang J."/>
            <person name="Li J."/>
            <person name="Zhang X."/>
            <person name="Liu S."/>
            <person name="Sun C."/>
            <person name="Yang J."/>
            <person name="Shi Q."/>
        </authorList>
    </citation>
    <scope>NUCLEOTIDE SEQUENCE [LARGE SCALE GENOMIC DNA]</scope>
    <source>
        <strain evidence="1">JWS20170419001</strain>
        <tissue evidence="1">Muscle</tissue>
    </source>
</reference>
<accession>A0A556V9K1</accession>
<evidence type="ECO:0000313" key="2">
    <source>
        <dbReference type="Proteomes" id="UP000319801"/>
    </source>
</evidence>
<dbReference type="EMBL" id="VCAZ01000174">
    <property type="protein sequence ID" value="TTC29618.1"/>
    <property type="molecule type" value="Genomic_DNA"/>
</dbReference>
<keyword evidence="2" id="KW-1185">Reference proteome</keyword>
<proteinExistence type="predicted"/>
<dbReference type="Proteomes" id="UP000319801">
    <property type="component" value="Unassembled WGS sequence"/>
</dbReference>
<keyword evidence="1" id="KW-0645">Protease</keyword>
<sequence length="100" mass="11400">MQGKGIENAIVSVEGINHDVRTAADGDYWRLLNPGEYSVTVRAQGYSLVRKVCEVGYEMGATQCDFRLARSNLSRIKEIMEKFNKQPINLRRLQQRRPGT</sequence>
<gene>
    <name evidence="1" type="ORF">Baya_14300</name>
</gene>
<keyword evidence="1" id="KW-0378">Hydrolase</keyword>
<dbReference type="GO" id="GO:0004180">
    <property type="term" value="F:carboxypeptidase activity"/>
    <property type="evidence" value="ECO:0007669"/>
    <property type="project" value="UniProtKB-KW"/>
</dbReference>
<evidence type="ECO:0000313" key="1">
    <source>
        <dbReference type="EMBL" id="TTC29618.1"/>
    </source>
</evidence>
<name>A0A556V9K1_BAGYA</name>
<dbReference type="PANTHER" id="PTHR11532">
    <property type="entry name" value="PROTEASE M14 CARBOXYPEPTIDASE"/>
    <property type="match status" value="1"/>
</dbReference>
<dbReference type="PANTHER" id="PTHR11532:SF45">
    <property type="entry name" value="INACTIVE CARBOXYPEPTIDASE-LIKE PROTEIN X2"/>
    <property type="match status" value="1"/>
</dbReference>
<protein>
    <submittedName>
        <fullName evidence="1">Inactive carboxypeptidase-like protein X2</fullName>
    </submittedName>
</protein>
<dbReference type="Gene3D" id="2.60.40.1120">
    <property type="entry name" value="Carboxypeptidase-like, regulatory domain"/>
    <property type="match status" value="1"/>
</dbReference>
<comment type="caution">
    <text evidence="1">The sequence shown here is derived from an EMBL/GenBank/DDBJ whole genome shotgun (WGS) entry which is preliminary data.</text>
</comment>
<organism evidence="1 2">
    <name type="scientific">Bagarius yarrelli</name>
    <name type="common">Goonch</name>
    <name type="synonym">Bagrus yarrelli</name>
    <dbReference type="NCBI Taxonomy" id="175774"/>
    <lineage>
        <taxon>Eukaryota</taxon>
        <taxon>Metazoa</taxon>
        <taxon>Chordata</taxon>
        <taxon>Craniata</taxon>
        <taxon>Vertebrata</taxon>
        <taxon>Euteleostomi</taxon>
        <taxon>Actinopterygii</taxon>
        <taxon>Neopterygii</taxon>
        <taxon>Teleostei</taxon>
        <taxon>Ostariophysi</taxon>
        <taxon>Siluriformes</taxon>
        <taxon>Sisoridae</taxon>
        <taxon>Sisorinae</taxon>
        <taxon>Bagarius</taxon>
    </lineage>
</organism>
<dbReference type="Pfam" id="PF13620">
    <property type="entry name" value="CarboxypepD_reg"/>
    <property type="match status" value="1"/>
</dbReference>
<dbReference type="InterPro" id="IPR050753">
    <property type="entry name" value="Peptidase_M14_domain"/>
</dbReference>
<dbReference type="AlphaFoldDB" id="A0A556V9K1"/>
<dbReference type="InterPro" id="IPR008969">
    <property type="entry name" value="CarboxyPept-like_regulatory"/>
</dbReference>
<keyword evidence="1" id="KW-0121">Carboxypeptidase</keyword>
<dbReference type="OrthoDB" id="10249045at2759"/>
<dbReference type="FunFam" id="2.60.40.1120:FF:000007">
    <property type="entry name" value="Carboxypeptidase X, M14 family member 2"/>
    <property type="match status" value="1"/>
</dbReference>